<sequence length="459" mass="51894">MALTENGELFSWGENRFGQLGSPNSFESLEPILIGNHIISLACGANHTLALTKSGQVFAWGRNNYGQIGINSNTDQSIPVKIIALEPHFIKMIQCGGSHSMAVTENGTLYAWGGNSFGQLGLGNCLHQITPQLVKMPKFKDSAIKVVVKSIACGEHHSLILMSNGEIYSCGRNNHCQLGSISTPTSEGSCVPIKITSTDRFITIVSHFDTDFSMAISTAGYCYVWGECANEEQPIRQPRKTPLISKQDAFAFYCRKSVTPSLFRMDLEGRSRIRMAGTRIIDRLRQSFNDPKAYDVEFIIDSQSIYVHRGYLQLASNYLNRMLADEWIDRENEKEPITITILSYSYKVFYSYLRYLYTDSLEIDDDDNQCWIEMLDLAHCFLEEDLLQKCLDSMRHSLSIVNCCHYYQAAIRFRMKDFENEIVIFFFNNIFDVCRSIGFKSMASDLCKSLMSAASEIAI</sequence>
<dbReference type="Gene3D" id="2.130.10.30">
    <property type="entry name" value="Regulator of chromosome condensation 1/beta-lactamase-inhibitor protein II"/>
    <property type="match status" value="1"/>
</dbReference>
<evidence type="ECO:0000256" key="2">
    <source>
        <dbReference type="ARBA" id="ARBA00022737"/>
    </source>
</evidence>
<dbReference type="Gene3D" id="3.30.710.10">
    <property type="entry name" value="Potassium Channel Kv1.1, Chain A"/>
    <property type="match status" value="1"/>
</dbReference>
<dbReference type="CDD" id="cd18298">
    <property type="entry name" value="BTB_POZ_RCBTB1_2"/>
    <property type="match status" value="1"/>
</dbReference>
<keyword evidence="1" id="KW-0344">Guanine-nucleotide releasing factor</keyword>
<dbReference type="InterPro" id="IPR011333">
    <property type="entry name" value="SKP1/BTB/POZ_sf"/>
</dbReference>
<dbReference type="PRINTS" id="PR00633">
    <property type="entry name" value="RCCNDNSATION"/>
</dbReference>
<evidence type="ECO:0000256" key="1">
    <source>
        <dbReference type="ARBA" id="ARBA00022658"/>
    </source>
</evidence>
<dbReference type="PROSITE" id="PS50097">
    <property type="entry name" value="BTB"/>
    <property type="match status" value="1"/>
</dbReference>
<dbReference type="GO" id="GO:0005085">
    <property type="term" value="F:guanyl-nucleotide exchange factor activity"/>
    <property type="evidence" value="ECO:0007669"/>
    <property type="project" value="TreeGrafter"/>
</dbReference>
<dbReference type="InterPro" id="IPR009091">
    <property type="entry name" value="RCC1/BLIP-II"/>
</dbReference>
<feature type="repeat" description="RCC1" evidence="3">
    <location>
        <begin position="107"/>
        <end position="164"/>
    </location>
</feature>
<dbReference type="Pfam" id="PF00651">
    <property type="entry name" value="BTB"/>
    <property type="match status" value="1"/>
</dbReference>
<dbReference type="AlphaFoldDB" id="A0A834RGC0"/>
<protein>
    <submittedName>
        <fullName evidence="5">RCC1 and BTB domain-containing protein 2</fullName>
    </submittedName>
</protein>
<dbReference type="InterPro" id="IPR058923">
    <property type="entry name" value="RCC1-like_dom"/>
</dbReference>
<dbReference type="OrthoDB" id="10051363at2759"/>
<dbReference type="SMART" id="SM00225">
    <property type="entry name" value="BTB"/>
    <property type="match status" value="1"/>
</dbReference>
<feature type="domain" description="BTB" evidence="4">
    <location>
        <begin position="294"/>
        <end position="365"/>
    </location>
</feature>
<dbReference type="EnsemblMetazoa" id="SSS_6235s_mrna">
    <property type="protein sequence ID" value="KAF7495365.1"/>
    <property type="gene ID" value="SSS_6235"/>
</dbReference>
<feature type="repeat" description="RCC1" evidence="3">
    <location>
        <begin position="7"/>
        <end position="54"/>
    </location>
</feature>
<gene>
    <name evidence="5" type="ORF">SSS_6235</name>
</gene>
<evidence type="ECO:0000259" key="4">
    <source>
        <dbReference type="PROSITE" id="PS50097"/>
    </source>
</evidence>
<keyword evidence="2" id="KW-0677">Repeat</keyword>
<feature type="repeat" description="RCC1" evidence="3">
    <location>
        <begin position="55"/>
        <end position="106"/>
    </location>
</feature>
<reference evidence="6" key="3">
    <citation type="submission" date="2022-06" db="UniProtKB">
        <authorList>
            <consortium name="EnsemblMetazoa"/>
        </authorList>
    </citation>
    <scope>IDENTIFICATION</scope>
</reference>
<dbReference type="InterPro" id="IPR051553">
    <property type="entry name" value="Ran_GTPase-activating"/>
</dbReference>
<dbReference type="Pfam" id="PF25390">
    <property type="entry name" value="WD40_RLD"/>
    <property type="match status" value="1"/>
</dbReference>
<organism evidence="5">
    <name type="scientific">Sarcoptes scabiei</name>
    <name type="common">Itch mite</name>
    <name type="synonym">Acarus scabiei</name>
    <dbReference type="NCBI Taxonomy" id="52283"/>
    <lineage>
        <taxon>Eukaryota</taxon>
        <taxon>Metazoa</taxon>
        <taxon>Ecdysozoa</taxon>
        <taxon>Arthropoda</taxon>
        <taxon>Chelicerata</taxon>
        <taxon>Arachnida</taxon>
        <taxon>Acari</taxon>
        <taxon>Acariformes</taxon>
        <taxon>Sarcoptiformes</taxon>
        <taxon>Astigmata</taxon>
        <taxon>Psoroptidia</taxon>
        <taxon>Sarcoptoidea</taxon>
        <taxon>Sarcoptidae</taxon>
        <taxon>Sarcoptinae</taxon>
        <taxon>Sarcoptes</taxon>
    </lineage>
</organism>
<dbReference type="Proteomes" id="UP000070412">
    <property type="component" value="Unassembled WGS sequence"/>
</dbReference>
<dbReference type="PROSITE" id="PS50012">
    <property type="entry name" value="RCC1_3"/>
    <property type="match status" value="3"/>
</dbReference>
<evidence type="ECO:0000313" key="6">
    <source>
        <dbReference type="EnsemblMetazoa" id="KAF7495365.1"/>
    </source>
</evidence>
<evidence type="ECO:0000313" key="5">
    <source>
        <dbReference type="EMBL" id="KAF7495365.1"/>
    </source>
</evidence>
<dbReference type="PROSITE" id="PS00626">
    <property type="entry name" value="RCC1_2"/>
    <property type="match status" value="1"/>
</dbReference>
<reference evidence="5" key="2">
    <citation type="submission" date="2020-01" db="EMBL/GenBank/DDBJ databases">
        <authorList>
            <person name="Korhonen P.K.K."/>
            <person name="Guangxu M.G."/>
            <person name="Wang T.W."/>
            <person name="Stroehlein A.J.S."/>
            <person name="Young N.D."/>
            <person name="Ang C.-S.A."/>
            <person name="Fernando D.W.F."/>
            <person name="Lu H.L."/>
            <person name="Taylor S.T."/>
            <person name="Ehtesham M.E.M."/>
            <person name="Najaraj S.H.N."/>
            <person name="Harsha G.H.G."/>
            <person name="Madugundu A.M."/>
            <person name="Renuse S.R."/>
            <person name="Holt D.H."/>
            <person name="Pandey A.P."/>
            <person name="Papenfuss A.P."/>
            <person name="Gasser R.B.G."/>
            <person name="Fischer K.F."/>
        </authorList>
    </citation>
    <scope>NUCLEOTIDE SEQUENCE</scope>
    <source>
        <strain evidence="5">SSS_KF_BRIS2020</strain>
    </source>
</reference>
<dbReference type="SUPFAM" id="SSF50985">
    <property type="entry name" value="RCC1/BLIP-II"/>
    <property type="match status" value="2"/>
</dbReference>
<dbReference type="PANTHER" id="PTHR45982:SF1">
    <property type="entry name" value="REGULATOR OF CHROMOSOME CONDENSATION"/>
    <property type="match status" value="1"/>
</dbReference>
<evidence type="ECO:0000256" key="3">
    <source>
        <dbReference type="PROSITE-ProRule" id="PRU00235"/>
    </source>
</evidence>
<proteinExistence type="predicted"/>
<dbReference type="InterPro" id="IPR000408">
    <property type="entry name" value="Reg_chr_condens"/>
</dbReference>
<accession>A0A834RGC0</accession>
<dbReference type="PANTHER" id="PTHR45982">
    <property type="entry name" value="REGULATOR OF CHROMOSOME CONDENSATION"/>
    <property type="match status" value="1"/>
</dbReference>
<dbReference type="GO" id="GO:0005737">
    <property type="term" value="C:cytoplasm"/>
    <property type="evidence" value="ECO:0007669"/>
    <property type="project" value="TreeGrafter"/>
</dbReference>
<keyword evidence="7" id="KW-1185">Reference proteome</keyword>
<dbReference type="InterPro" id="IPR000210">
    <property type="entry name" value="BTB/POZ_dom"/>
</dbReference>
<dbReference type="EMBL" id="WVUK01000048">
    <property type="protein sequence ID" value="KAF7495365.1"/>
    <property type="molecule type" value="Genomic_DNA"/>
</dbReference>
<name>A0A834RGC0_SARSC</name>
<reference evidence="7" key="1">
    <citation type="journal article" date="2020" name="PLoS Negl. Trop. Dis.">
        <title>High-quality nuclear genome for Sarcoptes scabiei-A critical resource for a neglected parasite.</title>
        <authorList>
            <person name="Korhonen P.K."/>
            <person name="Gasser R.B."/>
            <person name="Ma G."/>
            <person name="Wang T."/>
            <person name="Stroehlein A.J."/>
            <person name="Young N.D."/>
            <person name="Ang C.S."/>
            <person name="Fernando D.D."/>
            <person name="Lu H.C."/>
            <person name="Taylor S."/>
            <person name="Reynolds S.L."/>
            <person name="Mofiz E."/>
            <person name="Najaraj S.H."/>
            <person name="Gowda H."/>
            <person name="Madugundu A."/>
            <person name="Renuse S."/>
            <person name="Holt D."/>
            <person name="Pandey A."/>
            <person name="Papenfuss A.T."/>
            <person name="Fischer K."/>
        </authorList>
    </citation>
    <scope>NUCLEOTIDE SEQUENCE [LARGE SCALE GENOMIC DNA]</scope>
</reference>
<dbReference type="SUPFAM" id="SSF54695">
    <property type="entry name" value="POZ domain"/>
    <property type="match status" value="1"/>
</dbReference>
<evidence type="ECO:0000313" key="7">
    <source>
        <dbReference type="Proteomes" id="UP000070412"/>
    </source>
</evidence>